<dbReference type="GO" id="GO:0005524">
    <property type="term" value="F:ATP binding"/>
    <property type="evidence" value="ECO:0007669"/>
    <property type="project" value="UniProtKB-KW"/>
</dbReference>
<sequence length="299" mass="34938">MHSIATLCRITSYLSRMLSEIISRVLTVHPDFSYEEVEEVCELFLSSITEKIKEETKLKRLMKYLEKEFELESQETKKVSNRAYSLELIPEYLFNGKAEIASSLVTIINLTKNIEQTELFLSAEMKINRRDKIALIGKNGAGKTTLLKMIIGKESDFDGRIEKAANLKIGYLSQDLFWQDTRNTLRAEMLMVFPEITEKMNRLMTIENDDTHWEEADVLKKYMRENDGYARYDLQIEILKYFGFTDEQIDFNVLQLSWGEQTKVQIAKFLITEVDLLILDEPTNHLDIEGIIFLEHFCK</sequence>
<dbReference type="Gene3D" id="3.40.50.300">
    <property type="entry name" value="P-loop containing nucleotide triphosphate hydrolases"/>
    <property type="match status" value="1"/>
</dbReference>
<dbReference type="GO" id="GO:0016887">
    <property type="term" value="F:ATP hydrolysis activity"/>
    <property type="evidence" value="ECO:0007669"/>
    <property type="project" value="InterPro"/>
</dbReference>
<dbReference type="InterPro" id="IPR027417">
    <property type="entry name" value="P-loop_NTPase"/>
</dbReference>
<keyword evidence="2" id="KW-0547">Nucleotide-binding</keyword>
<dbReference type="InterPro" id="IPR051309">
    <property type="entry name" value="ABCF_ATPase"/>
</dbReference>
<proteinExistence type="predicted"/>
<accession>K1Z429</accession>
<feature type="non-terminal residue" evidence="2">
    <location>
        <position position="299"/>
    </location>
</feature>
<name>K1Z429_9BACT</name>
<protein>
    <submittedName>
        <fullName evidence="2">ABC transporter ATP-binding protein</fullName>
    </submittedName>
</protein>
<dbReference type="InterPro" id="IPR003439">
    <property type="entry name" value="ABC_transporter-like_ATP-bd"/>
</dbReference>
<comment type="caution">
    <text evidence="2">The sequence shown here is derived from an EMBL/GenBank/DDBJ whole genome shotgun (WGS) entry which is preliminary data.</text>
</comment>
<feature type="domain" description="ABC transporter" evidence="1">
    <location>
        <begin position="124"/>
        <end position="284"/>
    </location>
</feature>
<dbReference type="PANTHER" id="PTHR42855">
    <property type="entry name" value="ABC TRANSPORTER ATP-BINDING SUBUNIT"/>
    <property type="match status" value="1"/>
</dbReference>
<dbReference type="EMBL" id="AMFJ01028917">
    <property type="protein sequence ID" value="EKD44287.1"/>
    <property type="molecule type" value="Genomic_DNA"/>
</dbReference>
<dbReference type="SUPFAM" id="SSF52540">
    <property type="entry name" value="P-loop containing nucleoside triphosphate hydrolases"/>
    <property type="match status" value="1"/>
</dbReference>
<dbReference type="Pfam" id="PF00005">
    <property type="entry name" value="ABC_tran"/>
    <property type="match status" value="1"/>
</dbReference>
<organism evidence="2">
    <name type="scientific">uncultured bacterium</name>
    <name type="common">gcode 4</name>
    <dbReference type="NCBI Taxonomy" id="1234023"/>
    <lineage>
        <taxon>Bacteria</taxon>
        <taxon>environmental samples</taxon>
    </lineage>
</organism>
<evidence type="ECO:0000313" key="2">
    <source>
        <dbReference type="EMBL" id="EKD44287.1"/>
    </source>
</evidence>
<evidence type="ECO:0000259" key="1">
    <source>
        <dbReference type="Pfam" id="PF00005"/>
    </source>
</evidence>
<dbReference type="AlphaFoldDB" id="K1Z429"/>
<dbReference type="PANTHER" id="PTHR42855:SF1">
    <property type="entry name" value="ABC TRANSPORTER DOMAIN-CONTAINING PROTEIN"/>
    <property type="match status" value="1"/>
</dbReference>
<reference evidence="2" key="1">
    <citation type="journal article" date="2012" name="Science">
        <title>Fermentation, hydrogen, and sulfur metabolism in multiple uncultivated bacterial phyla.</title>
        <authorList>
            <person name="Wrighton K.C."/>
            <person name="Thomas B.C."/>
            <person name="Sharon I."/>
            <person name="Miller C.S."/>
            <person name="Castelle C.J."/>
            <person name="VerBerkmoes N.C."/>
            <person name="Wilkins M.J."/>
            <person name="Hettich R.L."/>
            <person name="Lipton M.S."/>
            <person name="Williams K.H."/>
            <person name="Long P.E."/>
            <person name="Banfield J.F."/>
        </authorList>
    </citation>
    <scope>NUCLEOTIDE SEQUENCE [LARGE SCALE GENOMIC DNA]</scope>
</reference>
<keyword evidence="2" id="KW-0067">ATP-binding</keyword>
<gene>
    <name evidence="2" type="ORF">ACD_71C00186G0001</name>
</gene>